<dbReference type="InterPro" id="IPR002563">
    <property type="entry name" value="Flavin_Rdtase-like_dom"/>
</dbReference>
<name>A0A1W2TVK9_ROSNE</name>
<dbReference type="GO" id="GO:0010181">
    <property type="term" value="F:FMN binding"/>
    <property type="evidence" value="ECO:0007669"/>
    <property type="project" value="InterPro"/>
</dbReference>
<dbReference type="SUPFAM" id="SSF50475">
    <property type="entry name" value="FMN-binding split barrel"/>
    <property type="match status" value="1"/>
</dbReference>
<dbReference type="AlphaFoldDB" id="A0A1W2TVK9"/>
<sequence>MQSVRGLWRAIPPRSPRITLCNRPPRSFISSSTRHRTRQSPQTLDAEEPIVHPKWSNAQIARQVGGRQAYISEGKTKDIADAADDSTTTRHMFEGSHILEQTADPNNEARDGERDRARDGARDGARDEAQYLCSSVTAAMAKLPHPVVVITTLDRTYHAQVAAGVPVEEMRHPIARGITVSSLTSLCIRPRPHVMFNMTLPSTMYEALVACQDFNVHILAPDEAGAHVASVFTRGNRVPFPRVGESEGPRDGFDDDADLGVFVGLKNEGFRHASIVNRDAWHEQYQNAKRNCLRVAAVPYEEGPINQDVKETNTTRQFHHVPLLHSRAIIEVLHCRLARTIHPDLANTGQNVIMIGEVVDITFPDESVKNSVQAPVALGYADRKYRSIGGAIHLHERDGFKNGS</sequence>
<dbReference type="Proteomes" id="UP000054516">
    <property type="component" value="Unassembled WGS sequence"/>
</dbReference>
<dbReference type="InterPro" id="IPR012349">
    <property type="entry name" value="Split_barrel_FMN-bd"/>
</dbReference>
<reference evidence="4" key="1">
    <citation type="submission" date="2016-03" db="EMBL/GenBank/DDBJ databases">
        <title>Draft genome sequence of Rosellinia necatrix.</title>
        <authorList>
            <person name="Kanematsu S."/>
        </authorList>
    </citation>
    <scope>NUCLEOTIDE SEQUENCE [LARGE SCALE GENOMIC DNA]</scope>
    <source>
        <strain evidence="4">W97</strain>
    </source>
</reference>
<accession>A0A1W2TVK9</accession>
<dbReference type="PANTHER" id="PTHR30466">
    <property type="entry name" value="FLAVIN REDUCTASE"/>
    <property type="match status" value="1"/>
</dbReference>
<dbReference type="GO" id="GO:0042602">
    <property type="term" value="F:riboflavin reductase (NADPH) activity"/>
    <property type="evidence" value="ECO:0007669"/>
    <property type="project" value="TreeGrafter"/>
</dbReference>
<proteinExistence type="predicted"/>
<evidence type="ECO:0000259" key="3">
    <source>
        <dbReference type="SMART" id="SM00903"/>
    </source>
</evidence>
<evidence type="ECO:0000313" key="4">
    <source>
        <dbReference type="EMBL" id="GAP92636.1"/>
    </source>
</evidence>
<keyword evidence="5" id="KW-1185">Reference proteome</keyword>
<evidence type="ECO:0000256" key="2">
    <source>
        <dbReference type="SAM" id="MobiDB-lite"/>
    </source>
</evidence>
<feature type="compositionally biased region" description="Basic and acidic residues" evidence="2">
    <location>
        <begin position="107"/>
        <end position="125"/>
    </location>
</feature>
<keyword evidence="1" id="KW-0560">Oxidoreductase</keyword>
<organism evidence="4">
    <name type="scientific">Rosellinia necatrix</name>
    <name type="common">White root-rot fungus</name>
    <dbReference type="NCBI Taxonomy" id="77044"/>
    <lineage>
        <taxon>Eukaryota</taxon>
        <taxon>Fungi</taxon>
        <taxon>Dikarya</taxon>
        <taxon>Ascomycota</taxon>
        <taxon>Pezizomycotina</taxon>
        <taxon>Sordariomycetes</taxon>
        <taxon>Xylariomycetidae</taxon>
        <taxon>Xylariales</taxon>
        <taxon>Xylariaceae</taxon>
        <taxon>Rosellinia</taxon>
    </lineage>
</organism>
<feature type="domain" description="Flavin reductase like" evidence="3">
    <location>
        <begin position="140"/>
        <end position="387"/>
    </location>
</feature>
<dbReference type="InterPro" id="IPR050268">
    <property type="entry name" value="NADH-dep_flavin_reductase"/>
</dbReference>
<dbReference type="EMBL" id="DF977504">
    <property type="protein sequence ID" value="GAP92636.1"/>
    <property type="molecule type" value="Genomic_DNA"/>
</dbReference>
<feature type="region of interest" description="Disordered" evidence="2">
    <location>
        <begin position="95"/>
        <end position="125"/>
    </location>
</feature>
<gene>
    <name evidence="4" type="ORF">SAMD00023353_5900180</name>
</gene>
<dbReference type="STRING" id="77044.A0A1W2TVK9"/>
<dbReference type="Gene3D" id="2.30.110.10">
    <property type="entry name" value="Electron Transport, Fmn-binding Protein, Chain A"/>
    <property type="match status" value="1"/>
</dbReference>
<evidence type="ECO:0000313" key="5">
    <source>
        <dbReference type="Proteomes" id="UP000054516"/>
    </source>
</evidence>
<protein>
    <submittedName>
        <fullName evidence="4">Putative flavin reductase like domain-containing protein</fullName>
    </submittedName>
</protein>
<feature type="region of interest" description="Disordered" evidence="2">
    <location>
        <begin position="23"/>
        <end position="45"/>
    </location>
</feature>
<dbReference type="OrthoDB" id="2015405at2759"/>
<evidence type="ECO:0000256" key="1">
    <source>
        <dbReference type="ARBA" id="ARBA00023002"/>
    </source>
</evidence>
<dbReference type="Pfam" id="PF01613">
    <property type="entry name" value="Flavin_Reduct"/>
    <property type="match status" value="1"/>
</dbReference>
<dbReference type="SMART" id="SM00903">
    <property type="entry name" value="Flavin_Reduct"/>
    <property type="match status" value="1"/>
</dbReference>
<dbReference type="PANTHER" id="PTHR30466:SF1">
    <property type="entry name" value="FMN REDUCTASE (NADH) RUTF"/>
    <property type="match status" value="1"/>
</dbReference>